<evidence type="ECO:0000256" key="4">
    <source>
        <dbReference type="ARBA" id="ARBA00022475"/>
    </source>
</evidence>
<dbReference type="PANTHER" id="PTHR30472:SF24">
    <property type="entry name" value="FERRIC ENTEROBACTIN TRANSPORT SYSTEM PERMEASE PROTEIN FEPG"/>
    <property type="match status" value="1"/>
</dbReference>
<dbReference type="RefSeq" id="WP_221858754.1">
    <property type="nucleotide sequence ID" value="NZ_BAAAYV010000006.1"/>
</dbReference>
<feature type="transmembrane region" description="Helical" evidence="8">
    <location>
        <begin position="76"/>
        <end position="94"/>
    </location>
</feature>
<keyword evidence="3" id="KW-0813">Transport</keyword>
<dbReference type="SUPFAM" id="SSF81345">
    <property type="entry name" value="ABC transporter involved in vitamin B12 uptake, BtuC"/>
    <property type="match status" value="1"/>
</dbReference>
<keyword evidence="7 8" id="KW-0472">Membrane</keyword>
<feature type="transmembrane region" description="Helical" evidence="8">
    <location>
        <begin position="186"/>
        <end position="203"/>
    </location>
</feature>
<evidence type="ECO:0000256" key="8">
    <source>
        <dbReference type="SAM" id="Phobius"/>
    </source>
</evidence>
<evidence type="ECO:0000256" key="2">
    <source>
        <dbReference type="ARBA" id="ARBA00007935"/>
    </source>
</evidence>
<evidence type="ECO:0000256" key="5">
    <source>
        <dbReference type="ARBA" id="ARBA00022692"/>
    </source>
</evidence>
<accession>A0ABP7BC65</accession>
<dbReference type="CDD" id="cd06550">
    <property type="entry name" value="TM_ABC_iron-siderophores_like"/>
    <property type="match status" value="1"/>
</dbReference>
<keyword evidence="5 8" id="KW-0812">Transmembrane</keyword>
<evidence type="ECO:0000256" key="3">
    <source>
        <dbReference type="ARBA" id="ARBA00022448"/>
    </source>
</evidence>
<protein>
    <submittedName>
        <fullName evidence="9">Iron chelate uptake ABC transporter family permease subunit</fullName>
    </submittedName>
</protein>
<comment type="similarity">
    <text evidence="2">Belongs to the binding-protein-dependent transport system permease family. FecCD subfamily.</text>
</comment>
<dbReference type="InterPro" id="IPR000522">
    <property type="entry name" value="ABC_transptr_permease_BtuC"/>
</dbReference>
<keyword evidence="4" id="KW-1003">Cell membrane</keyword>
<dbReference type="PANTHER" id="PTHR30472">
    <property type="entry name" value="FERRIC ENTEROBACTIN TRANSPORT SYSTEM PERMEASE PROTEIN"/>
    <property type="match status" value="1"/>
</dbReference>
<dbReference type="EMBL" id="BAAAYV010000006">
    <property type="protein sequence ID" value="GAA3656215.1"/>
    <property type="molecule type" value="Genomic_DNA"/>
</dbReference>
<comment type="caution">
    <text evidence="9">The sequence shown here is derived from an EMBL/GenBank/DDBJ whole genome shotgun (WGS) entry which is preliminary data.</text>
</comment>
<reference evidence="10" key="1">
    <citation type="journal article" date="2019" name="Int. J. Syst. Evol. Microbiol.">
        <title>The Global Catalogue of Microorganisms (GCM) 10K type strain sequencing project: providing services to taxonomists for standard genome sequencing and annotation.</title>
        <authorList>
            <consortium name="The Broad Institute Genomics Platform"/>
            <consortium name="The Broad Institute Genome Sequencing Center for Infectious Disease"/>
            <person name="Wu L."/>
            <person name="Ma J."/>
        </authorList>
    </citation>
    <scope>NUCLEOTIDE SEQUENCE [LARGE SCALE GENOMIC DNA]</scope>
    <source>
        <strain evidence="10">JCM 16546</strain>
    </source>
</reference>
<feature type="transmembrane region" description="Helical" evidence="8">
    <location>
        <begin position="134"/>
        <end position="151"/>
    </location>
</feature>
<keyword evidence="10" id="KW-1185">Reference proteome</keyword>
<feature type="transmembrane region" description="Helical" evidence="8">
    <location>
        <begin position="22"/>
        <end position="43"/>
    </location>
</feature>
<dbReference type="Pfam" id="PF01032">
    <property type="entry name" value="FecCD"/>
    <property type="match status" value="1"/>
</dbReference>
<feature type="transmembrane region" description="Helical" evidence="8">
    <location>
        <begin position="247"/>
        <end position="271"/>
    </location>
</feature>
<feature type="transmembrane region" description="Helical" evidence="8">
    <location>
        <begin position="210"/>
        <end position="227"/>
    </location>
</feature>
<evidence type="ECO:0000256" key="6">
    <source>
        <dbReference type="ARBA" id="ARBA00022989"/>
    </source>
</evidence>
<dbReference type="Gene3D" id="1.10.3470.10">
    <property type="entry name" value="ABC transporter involved in vitamin B12 uptake, BtuC"/>
    <property type="match status" value="1"/>
</dbReference>
<evidence type="ECO:0000256" key="1">
    <source>
        <dbReference type="ARBA" id="ARBA00004651"/>
    </source>
</evidence>
<evidence type="ECO:0000313" key="9">
    <source>
        <dbReference type="EMBL" id="GAA3656215.1"/>
    </source>
</evidence>
<comment type="subcellular location">
    <subcellularLocation>
        <location evidence="1">Cell membrane</location>
        <topology evidence="1">Multi-pass membrane protein</topology>
    </subcellularLocation>
</comment>
<gene>
    <name evidence="9" type="ORF">GCM10022202_15570</name>
</gene>
<proteinExistence type="inferred from homology"/>
<evidence type="ECO:0000313" key="10">
    <source>
        <dbReference type="Proteomes" id="UP001410795"/>
    </source>
</evidence>
<dbReference type="InterPro" id="IPR037294">
    <property type="entry name" value="ABC_BtuC-like"/>
</dbReference>
<feature type="transmembrane region" description="Helical" evidence="8">
    <location>
        <begin position="283"/>
        <end position="305"/>
    </location>
</feature>
<feature type="transmembrane region" description="Helical" evidence="8">
    <location>
        <begin position="317"/>
        <end position="337"/>
    </location>
</feature>
<sequence length="343" mass="34467">MTAVDAAVQDVRLALHSRRRRSVLTAALLGALAGALSIVALALGDLGLTIGEVVVALTGQGGFDSTVVLEWRLPRVVAALLFGAALGVAGALFQTITRNPLGSPDIIGFATGSYTGVIFATVVLGLGAAASTTGALLGGAATAVVVYLLAYRRGVQGFRLIVVGVGVTAMLHGVNIWLLLRAKAEVAMTAAMWGAGSLSLAAWRDVLPGAIALAVAAPLVILAAHTLRQLELGDETAASHGVRVEPARLGILGLGVVLTALVTATTGPIAFVALSAPQIARRIAGSGGIPLLHSALTGGFLLLGADMLAQHVPASPVPVGVVTVVLGGVYLVALLVGEARRGR</sequence>
<feature type="transmembrane region" description="Helical" evidence="8">
    <location>
        <begin position="158"/>
        <end position="180"/>
    </location>
</feature>
<name>A0ABP7BC65_9MICO</name>
<evidence type="ECO:0000256" key="7">
    <source>
        <dbReference type="ARBA" id="ARBA00023136"/>
    </source>
</evidence>
<dbReference type="Proteomes" id="UP001410795">
    <property type="component" value="Unassembled WGS sequence"/>
</dbReference>
<keyword evidence="6 8" id="KW-1133">Transmembrane helix</keyword>
<organism evidence="9 10">
    <name type="scientific">Microbacterium marinilacus</name>
    <dbReference type="NCBI Taxonomy" id="415209"/>
    <lineage>
        <taxon>Bacteria</taxon>
        <taxon>Bacillati</taxon>
        <taxon>Actinomycetota</taxon>
        <taxon>Actinomycetes</taxon>
        <taxon>Micrococcales</taxon>
        <taxon>Microbacteriaceae</taxon>
        <taxon>Microbacterium</taxon>
    </lineage>
</organism>
<feature type="transmembrane region" description="Helical" evidence="8">
    <location>
        <begin position="106"/>
        <end position="128"/>
    </location>
</feature>